<feature type="transmembrane region" description="Helical" evidence="1">
    <location>
        <begin position="20"/>
        <end position="38"/>
    </location>
</feature>
<reference evidence="2 3" key="1">
    <citation type="journal article" date="2018" name="Mycol. Prog.">
        <title>Coniella lustricola, a new species from submerged detritus.</title>
        <authorList>
            <person name="Raudabaugh D.B."/>
            <person name="Iturriaga T."/>
            <person name="Carver A."/>
            <person name="Mondo S."/>
            <person name="Pangilinan J."/>
            <person name="Lipzen A."/>
            <person name="He G."/>
            <person name="Amirebrahimi M."/>
            <person name="Grigoriev I.V."/>
            <person name="Miller A.N."/>
        </authorList>
    </citation>
    <scope>NUCLEOTIDE SEQUENCE [LARGE SCALE GENOMIC DNA]</scope>
    <source>
        <strain evidence="2 3">B22-T-1</strain>
    </source>
</reference>
<sequence length="87" mass="9715">MLQDILILEKAVESLSVRAMFLFLPAFLHLSFGSMISSDSGSYTTGRLVARIRNHEHIRRNSRIECSGRCHAPGGSCVSIFRYVVAM</sequence>
<keyword evidence="3" id="KW-1185">Reference proteome</keyword>
<keyword evidence="1" id="KW-1133">Transmembrane helix</keyword>
<name>A0A2T3A2V5_9PEZI</name>
<accession>A0A2T3A2V5</accession>
<dbReference type="EMBL" id="KZ678491">
    <property type="protein sequence ID" value="PSR81890.1"/>
    <property type="molecule type" value="Genomic_DNA"/>
</dbReference>
<gene>
    <name evidence="2" type="ORF">BD289DRAFT_438456</name>
</gene>
<evidence type="ECO:0000313" key="3">
    <source>
        <dbReference type="Proteomes" id="UP000241462"/>
    </source>
</evidence>
<dbReference type="InParanoid" id="A0A2T3A2V5"/>
<evidence type="ECO:0000256" key="1">
    <source>
        <dbReference type="SAM" id="Phobius"/>
    </source>
</evidence>
<protein>
    <submittedName>
        <fullName evidence="2">Uncharacterized protein</fullName>
    </submittedName>
</protein>
<evidence type="ECO:0000313" key="2">
    <source>
        <dbReference type="EMBL" id="PSR81890.1"/>
    </source>
</evidence>
<dbReference type="Proteomes" id="UP000241462">
    <property type="component" value="Unassembled WGS sequence"/>
</dbReference>
<dbReference type="AlphaFoldDB" id="A0A2T3A2V5"/>
<organism evidence="2 3">
    <name type="scientific">Coniella lustricola</name>
    <dbReference type="NCBI Taxonomy" id="2025994"/>
    <lineage>
        <taxon>Eukaryota</taxon>
        <taxon>Fungi</taxon>
        <taxon>Dikarya</taxon>
        <taxon>Ascomycota</taxon>
        <taxon>Pezizomycotina</taxon>
        <taxon>Sordariomycetes</taxon>
        <taxon>Sordariomycetidae</taxon>
        <taxon>Diaporthales</taxon>
        <taxon>Schizoparmaceae</taxon>
        <taxon>Coniella</taxon>
    </lineage>
</organism>
<keyword evidence="1" id="KW-0812">Transmembrane</keyword>
<keyword evidence="1" id="KW-0472">Membrane</keyword>
<proteinExistence type="predicted"/>